<dbReference type="GO" id="GO:0005886">
    <property type="term" value="C:plasma membrane"/>
    <property type="evidence" value="ECO:0007669"/>
    <property type="project" value="UniProtKB-SubCell"/>
</dbReference>
<dbReference type="PANTHER" id="PTHR21015">
    <property type="entry name" value="UDP-N-ACETYLGLUCOSAMINE--N-ACETYLMURAMYL-(PENTAPEPTIDE) PYROPHOSPHORYL-UNDECAPRENOL N-ACETYLGLUCOSAMINE TRANSFERASE 1"/>
    <property type="match status" value="1"/>
</dbReference>
<dbReference type="Proteomes" id="UP000178404">
    <property type="component" value="Unassembled WGS sequence"/>
</dbReference>
<accession>A0A1G2TZC6</accession>
<comment type="catalytic activity">
    <reaction evidence="10">
        <text>di-trans,octa-cis-undecaprenyl diphospho-N-acetyl-alpha-D-muramoyl-L-alanyl-D-glutamyl-meso-2,6-diaminopimeloyl-D-alanyl-D-alanine + UDP-N-acetyl-alpha-D-glucosamine = di-trans,octa-cis-undecaprenyl diphospho-[N-acetyl-alpha-D-glucosaminyl-(1-&gt;4)]-N-acetyl-alpha-D-muramoyl-L-alanyl-D-glutamyl-meso-2,6-diaminopimeloyl-D-alanyl-D-alanine + UDP + H(+)</text>
        <dbReference type="Rhea" id="RHEA:31227"/>
        <dbReference type="ChEBI" id="CHEBI:15378"/>
        <dbReference type="ChEBI" id="CHEBI:57705"/>
        <dbReference type="ChEBI" id="CHEBI:58223"/>
        <dbReference type="ChEBI" id="CHEBI:61387"/>
        <dbReference type="ChEBI" id="CHEBI:61388"/>
        <dbReference type="EC" id="2.4.1.227"/>
    </reaction>
</comment>
<evidence type="ECO:0000256" key="7">
    <source>
        <dbReference type="ARBA" id="ARBA00023136"/>
    </source>
</evidence>
<dbReference type="GO" id="GO:0009252">
    <property type="term" value="P:peptidoglycan biosynthetic process"/>
    <property type="evidence" value="ECO:0007669"/>
    <property type="project" value="UniProtKB-UniRule"/>
</dbReference>
<comment type="pathway">
    <text evidence="10">Cell wall biogenesis; peptidoglycan biosynthesis.</text>
</comment>
<keyword evidence="9 10" id="KW-0961">Cell wall biogenesis/degradation</keyword>
<evidence type="ECO:0000256" key="5">
    <source>
        <dbReference type="ARBA" id="ARBA00022960"/>
    </source>
</evidence>
<evidence type="ECO:0000256" key="2">
    <source>
        <dbReference type="ARBA" id="ARBA00022618"/>
    </source>
</evidence>
<feature type="domain" description="Glycosyltransferase family 28 N-terminal" evidence="11">
    <location>
        <begin position="3"/>
        <end position="147"/>
    </location>
</feature>
<keyword evidence="3 10" id="KW-0328">Glycosyltransferase</keyword>
<evidence type="ECO:0000313" key="14">
    <source>
        <dbReference type="Proteomes" id="UP000178404"/>
    </source>
</evidence>
<dbReference type="Pfam" id="PF04101">
    <property type="entry name" value="Glyco_tran_28_C"/>
    <property type="match status" value="1"/>
</dbReference>
<dbReference type="GO" id="GO:0050511">
    <property type="term" value="F:undecaprenyldiphospho-muramoylpentapeptide beta-N-acetylglucosaminyltransferase activity"/>
    <property type="evidence" value="ECO:0007669"/>
    <property type="project" value="UniProtKB-UniRule"/>
</dbReference>
<dbReference type="Gene3D" id="3.40.50.2000">
    <property type="entry name" value="Glycogen Phosphorylase B"/>
    <property type="match status" value="2"/>
</dbReference>
<dbReference type="InterPro" id="IPR007235">
    <property type="entry name" value="Glyco_trans_28_C"/>
</dbReference>
<dbReference type="EC" id="2.4.1.227" evidence="10"/>
<keyword evidence="6 10" id="KW-0573">Peptidoglycan synthesis</keyword>
<keyword evidence="5 10" id="KW-0133">Cell shape</keyword>
<protein>
    <recommendedName>
        <fullName evidence="10">UDP-N-acetylglucosamine--N-acetylmuramyl-(pentapeptide) pyrophosphoryl-undecaprenol N-acetylglucosamine transferase</fullName>
        <ecNumber evidence="10">2.4.1.227</ecNumber>
    </recommendedName>
    <alternativeName>
        <fullName evidence="10">Undecaprenyl-PP-MurNAc-pentapeptide-UDPGlcNAc GlcNAc transferase</fullName>
    </alternativeName>
</protein>
<feature type="binding site" evidence="10">
    <location>
        <position position="199"/>
    </location>
    <ligand>
        <name>UDP-N-acetyl-alpha-D-glucosamine</name>
        <dbReference type="ChEBI" id="CHEBI:57705"/>
    </ligand>
</feature>
<evidence type="ECO:0000259" key="11">
    <source>
        <dbReference type="Pfam" id="PF03033"/>
    </source>
</evidence>
<dbReference type="InterPro" id="IPR004276">
    <property type="entry name" value="GlycoTrans_28_N"/>
</dbReference>
<comment type="similarity">
    <text evidence="10">Belongs to the glycosyltransferase 28 family. MurG subfamily.</text>
</comment>
<evidence type="ECO:0000256" key="1">
    <source>
        <dbReference type="ARBA" id="ARBA00022475"/>
    </source>
</evidence>
<keyword evidence="4 10" id="KW-0808">Transferase</keyword>
<feature type="binding site" evidence="10">
    <location>
        <position position="303"/>
    </location>
    <ligand>
        <name>UDP-N-acetyl-alpha-D-glucosamine</name>
        <dbReference type="ChEBI" id="CHEBI:57705"/>
    </ligand>
</feature>
<evidence type="ECO:0000256" key="9">
    <source>
        <dbReference type="ARBA" id="ARBA00023316"/>
    </source>
</evidence>
<evidence type="ECO:0000256" key="4">
    <source>
        <dbReference type="ARBA" id="ARBA00022679"/>
    </source>
</evidence>
<gene>
    <name evidence="10" type="primary">murG</name>
    <name evidence="13" type="ORF">A3A90_01950</name>
</gene>
<evidence type="ECO:0000256" key="10">
    <source>
        <dbReference type="HAMAP-Rule" id="MF_00033"/>
    </source>
</evidence>
<proteinExistence type="inferred from homology"/>
<evidence type="ECO:0000313" key="13">
    <source>
        <dbReference type="EMBL" id="OHB01980.1"/>
    </source>
</evidence>
<keyword evidence="8 10" id="KW-0131">Cell cycle</keyword>
<comment type="subcellular location">
    <subcellularLocation>
        <location evidence="10">Cell membrane</location>
        <topology evidence="10">Peripheral membrane protein</topology>
        <orientation evidence="10">Cytoplasmic side</orientation>
    </subcellularLocation>
</comment>
<dbReference type="GO" id="GO:0071555">
    <property type="term" value="P:cell wall organization"/>
    <property type="evidence" value="ECO:0007669"/>
    <property type="project" value="UniProtKB-KW"/>
</dbReference>
<comment type="caution">
    <text evidence="10">Lacks conserved residue(s) required for the propagation of feature annotation.</text>
</comment>
<evidence type="ECO:0000256" key="3">
    <source>
        <dbReference type="ARBA" id="ARBA00022676"/>
    </source>
</evidence>
<sequence length="377" mass="42172">MKIIFTGGGSGGHFYPIIAIVESIQKIIKEKKIINPEMYFFAPTPYNQGLLYDHHIEYKKVTTGKIRRYFSFLNFTDLFKILWGTLKALLDMFDIYPDVVFSKGGFGSFPAVMAARILRIPVFIHESDSAPGRANSWAGKFATRIAISYKEAAQYFPEKKVAYTGQPVLEERLTPITNSATEFFGFEESVPTIFIMGGSQGAEIINNAILDILPDLLKKFQIIHQTGTANLEVIKESASAILLENPNRDRYKPFGYLNSLEMRMASGACHLIISRGGSTIFEIASWAKPSIIIPISKSNRNHQTKNAFVFAKSGACAVLQEENLRPHILLAEISKIMENKEVSKKMEEGAKNFFKSGASDQIARELLSIVLSHEKLD</sequence>
<dbReference type="InterPro" id="IPR006009">
    <property type="entry name" value="GlcNAc_MurG"/>
</dbReference>
<organism evidence="13 14">
    <name type="scientific">Candidatus Zambryskibacteria bacterium RIFCSPLOWO2_01_FULL_35_19</name>
    <dbReference type="NCBI Taxonomy" id="1802757"/>
    <lineage>
        <taxon>Bacteria</taxon>
        <taxon>Candidatus Zambryskiibacteriota</taxon>
    </lineage>
</organism>
<name>A0A1G2TZC6_9BACT</name>
<dbReference type="SUPFAM" id="SSF53756">
    <property type="entry name" value="UDP-Glycosyltransferase/glycogen phosphorylase"/>
    <property type="match status" value="1"/>
</dbReference>
<comment type="caution">
    <text evidence="13">The sequence shown here is derived from an EMBL/GenBank/DDBJ whole genome shotgun (WGS) entry which is preliminary data.</text>
</comment>
<evidence type="ECO:0000256" key="6">
    <source>
        <dbReference type="ARBA" id="ARBA00022984"/>
    </source>
</evidence>
<evidence type="ECO:0000256" key="8">
    <source>
        <dbReference type="ARBA" id="ARBA00023306"/>
    </source>
</evidence>
<dbReference type="GO" id="GO:0051301">
    <property type="term" value="P:cell division"/>
    <property type="evidence" value="ECO:0007669"/>
    <property type="project" value="UniProtKB-KW"/>
</dbReference>
<reference evidence="13 14" key="1">
    <citation type="journal article" date="2016" name="Nat. Commun.">
        <title>Thousands of microbial genomes shed light on interconnected biogeochemical processes in an aquifer system.</title>
        <authorList>
            <person name="Anantharaman K."/>
            <person name="Brown C.T."/>
            <person name="Hug L.A."/>
            <person name="Sharon I."/>
            <person name="Castelle C.J."/>
            <person name="Probst A.J."/>
            <person name="Thomas B.C."/>
            <person name="Singh A."/>
            <person name="Wilkins M.J."/>
            <person name="Karaoz U."/>
            <person name="Brodie E.L."/>
            <person name="Williams K.H."/>
            <person name="Hubbard S.S."/>
            <person name="Banfield J.F."/>
        </authorList>
    </citation>
    <scope>NUCLEOTIDE SEQUENCE [LARGE SCALE GENOMIC DNA]</scope>
</reference>
<keyword evidence="2 10" id="KW-0132">Cell division</keyword>
<dbReference type="CDD" id="cd03785">
    <property type="entry name" value="GT28_MurG"/>
    <property type="match status" value="1"/>
</dbReference>
<keyword evidence="1 10" id="KW-1003">Cell membrane</keyword>
<dbReference type="AlphaFoldDB" id="A0A1G2TZC6"/>
<evidence type="ECO:0000259" key="12">
    <source>
        <dbReference type="Pfam" id="PF04101"/>
    </source>
</evidence>
<dbReference type="UniPathway" id="UPA00219"/>
<feature type="domain" description="Glycosyl transferase family 28 C-terminal" evidence="12">
    <location>
        <begin position="192"/>
        <end position="359"/>
    </location>
</feature>
<keyword evidence="7 10" id="KW-0472">Membrane</keyword>
<feature type="binding site" evidence="10">
    <location>
        <begin position="10"/>
        <end position="12"/>
    </location>
    <ligand>
        <name>UDP-N-acetyl-alpha-D-glucosamine</name>
        <dbReference type="ChEBI" id="CHEBI:57705"/>
    </ligand>
</feature>
<dbReference type="PANTHER" id="PTHR21015:SF27">
    <property type="entry name" value="UDP-N-ACETYLGLUCOSAMINE--N-ACETYLMURAMYL-(PENTAPEPTIDE) PYROPHOSPHORYL-UNDECAPRENOL N-ACETYLGLUCOSAMINE TRANSFERASE"/>
    <property type="match status" value="1"/>
</dbReference>
<dbReference type="GO" id="GO:0051991">
    <property type="term" value="F:UDP-N-acetyl-D-glucosamine:N-acetylmuramoyl-L-alanyl-D-glutamyl-meso-2,6-diaminopimelyl-D-alanyl-D-alanine-diphosphoundecaprenol 4-beta-N-acetylglucosaminlytransferase activity"/>
    <property type="evidence" value="ECO:0007669"/>
    <property type="project" value="RHEA"/>
</dbReference>
<dbReference type="GO" id="GO:0008360">
    <property type="term" value="P:regulation of cell shape"/>
    <property type="evidence" value="ECO:0007669"/>
    <property type="project" value="UniProtKB-KW"/>
</dbReference>
<dbReference type="HAMAP" id="MF_00033">
    <property type="entry name" value="MurG"/>
    <property type="match status" value="1"/>
</dbReference>
<comment type="function">
    <text evidence="10">Cell wall formation. Catalyzes the transfer of a GlcNAc subunit on undecaprenyl-pyrophosphoryl-MurNAc-pentapeptide (lipid intermediate I) to form undecaprenyl-pyrophosphoryl-MurNAc-(pentapeptide)GlcNAc (lipid intermediate II).</text>
</comment>
<dbReference type="GO" id="GO:0005975">
    <property type="term" value="P:carbohydrate metabolic process"/>
    <property type="evidence" value="ECO:0007669"/>
    <property type="project" value="InterPro"/>
</dbReference>
<dbReference type="EMBL" id="MHWA01000008">
    <property type="protein sequence ID" value="OHB01980.1"/>
    <property type="molecule type" value="Genomic_DNA"/>
</dbReference>
<dbReference type="Pfam" id="PF03033">
    <property type="entry name" value="Glyco_transf_28"/>
    <property type="match status" value="1"/>
</dbReference>